<organism evidence="2 3">
    <name type="scientific">Cyclobacterium qasimii</name>
    <dbReference type="NCBI Taxonomy" id="1350429"/>
    <lineage>
        <taxon>Bacteria</taxon>
        <taxon>Pseudomonadati</taxon>
        <taxon>Bacteroidota</taxon>
        <taxon>Cytophagia</taxon>
        <taxon>Cytophagales</taxon>
        <taxon>Cyclobacteriaceae</taxon>
        <taxon>Cyclobacterium</taxon>
    </lineage>
</organism>
<evidence type="ECO:0000313" key="3">
    <source>
        <dbReference type="Proteomes" id="UP000321301"/>
    </source>
</evidence>
<proteinExistence type="predicted"/>
<feature type="domain" description="FAD-dependent urate hydroxylase HpyO/Asp monooxygenase CreE-like FAD/NAD(P)-binding" evidence="1">
    <location>
        <begin position="19"/>
        <end position="183"/>
    </location>
</feature>
<accession>A0A512CIX3</accession>
<dbReference type="EMBL" id="BJYV01000043">
    <property type="protein sequence ID" value="GEO24179.1"/>
    <property type="molecule type" value="Genomic_DNA"/>
</dbReference>
<gene>
    <name evidence="2" type="ORF">CQA01_47130</name>
</gene>
<dbReference type="InterPro" id="IPR052189">
    <property type="entry name" value="L-asp_N-monooxygenase_NS-form"/>
</dbReference>
<evidence type="ECO:0000313" key="2">
    <source>
        <dbReference type="EMBL" id="GEO24179.1"/>
    </source>
</evidence>
<name>A0A512CIX3_9BACT</name>
<keyword evidence="3" id="KW-1185">Reference proteome</keyword>
<protein>
    <submittedName>
        <fullName evidence="2">FAD/NAD(P) binding domain-containing protein</fullName>
    </submittedName>
</protein>
<dbReference type="InterPro" id="IPR038732">
    <property type="entry name" value="HpyO/CreE_NAD-binding"/>
</dbReference>
<dbReference type="Pfam" id="PF13454">
    <property type="entry name" value="NAD_binding_9"/>
    <property type="match status" value="1"/>
</dbReference>
<dbReference type="Proteomes" id="UP000321301">
    <property type="component" value="Unassembled WGS sequence"/>
</dbReference>
<dbReference type="PANTHER" id="PTHR40254">
    <property type="entry name" value="BLR0577 PROTEIN"/>
    <property type="match status" value="1"/>
</dbReference>
<evidence type="ECO:0000259" key="1">
    <source>
        <dbReference type="Pfam" id="PF13454"/>
    </source>
</evidence>
<dbReference type="SUPFAM" id="SSF51905">
    <property type="entry name" value="FAD/NAD(P)-binding domain"/>
    <property type="match status" value="1"/>
</dbReference>
<reference evidence="2 3" key="1">
    <citation type="submission" date="2019-07" db="EMBL/GenBank/DDBJ databases">
        <title>Whole genome shotgun sequence of Cyclobacterium qasimii NBRC 106168.</title>
        <authorList>
            <person name="Hosoyama A."/>
            <person name="Uohara A."/>
            <person name="Ohji S."/>
            <person name="Ichikawa N."/>
        </authorList>
    </citation>
    <scope>NUCLEOTIDE SEQUENCE [LARGE SCALE GENOMIC DNA]</scope>
    <source>
        <strain evidence="2 3">NBRC 106168</strain>
    </source>
</reference>
<dbReference type="PANTHER" id="PTHR40254:SF1">
    <property type="entry name" value="BLR0577 PROTEIN"/>
    <property type="match status" value="1"/>
</dbReference>
<sequence length="616" mass="70405">MCIYLKHKHLIMIDLSNIAIIGSGPTSLYLLQNIWTHIDVFKNKIGKISIFEKDKILGFGMPYNPSNTDVFNMANISSEEIPKLQESFGDWLRSQNRELLTKFNISEFSIDDSEVYSRIALGYYFHEQFNQLLTAIKATGIEVNEHGDAEVIDLLQKKNGRILLTDSQHKKHTFSTVIIASGHLWKEKDNLKAGYFASPWPISKILPNEGTFYNFPVGILGASLSAFDVVTSLSHRHGEFVSVENKLKFLKHKEASNFKIVLHSAEGWLPHLQYEQQEPLREIYRHFSRRQLLDLIGDEGFLRIEDFFEKLCRPSLIAAFTKDNLLDVVEKLQQEAFSFKDLVTLMSEKHEYVNSFEGMKAEMITAKDSINNKIPIYWMETLDDLMYSLNYHSELLPAEDHIFLHKEIMPFLMNVIAALPLQSAEIFLALYDAKCIALKAGKVIFNDDSFENDKIKITVEFEKDGKKEMEYNLFINCGGQKSVELENFPFQSLVKQGSIRRATTNFATSTITDQLIKELDASKIMHDGDCTRLILSGIDIDSSYRTINENGTPNNSLYDINFTHTNGLRPYSYGLQACNATSLILVESWVSEIVEGENISNNIENITALYEENEEL</sequence>
<dbReference type="InterPro" id="IPR036188">
    <property type="entry name" value="FAD/NAD-bd_sf"/>
</dbReference>
<comment type="caution">
    <text evidence="2">The sequence shown here is derived from an EMBL/GenBank/DDBJ whole genome shotgun (WGS) entry which is preliminary data.</text>
</comment>
<dbReference type="AlphaFoldDB" id="A0A512CIX3"/>